<keyword evidence="3 8" id="KW-0816">Tricarboxylic acid cycle</keyword>
<dbReference type="InterPro" id="IPR017440">
    <property type="entry name" value="Cit_synth/succinyl-CoA_lig_AS"/>
</dbReference>
<feature type="binding site" evidence="8">
    <location>
        <begin position="61"/>
        <end position="64"/>
    </location>
    <ligand>
        <name>CoA</name>
        <dbReference type="ChEBI" id="CHEBI:57287"/>
    </ligand>
</feature>
<feature type="compositionally biased region" description="Basic and acidic residues" evidence="10">
    <location>
        <begin position="697"/>
        <end position="715"/>
    </location>
</feature>
<keyword evidence="14" id="KW-1185">Reference proteome</keyword>
<reference evidence="13 14" key="1">
    <citation type="journal article" date="2017" name="Mol. Plant">
        <title>The Genome of Medicinal Plant Macleaya cordata Provides New Insights into Benzylisoquinoline Alkaloids Metabolism.</title>
        <authorList>
            <person name="Liu X."/>
            <person name="Liu Y."/>
            <person name="Huang P."/>
            <person name="Ma Y."/>
            <person name="Qing Z."/>
            <person name="Tang Q."/>
            <person name="Cao H."/>
            <person name="Cheng P."/>
            <person name="Zheng Y."/>
            <person name="Yuan Z."/>
            <person name="Zhou Y."/>
            <person name="Liu J."/>
            <person name="Tang Z."/>
            <person name="Zhuo Y."/>
            <person name="Zhang Y."/>
            <person name="Yu L."/>
            <person name="Huang J."/>
            <person name="Yang P."/>
            <person name="Peng Q."/>
            <person name="Zhang J."/>
            <person name="Jiang W."/>
            <person name="Zhang Z."/>
            <person name="Lin K."/>
            <person name="Ro D.K."/>
            <person name="Chen X."/>
            <person name="Xiong X."/>
            <person name="Shang Y."/>
            <person name="Huang S."/>
            <person name="Zeng J."/>
        </authorList>
    </citation>
    <scope>NUCLEOTIDE SEQUENCE [LARGE SCALE GENOMIC DNA]</scope>
    <source>
        <strain evidence="14">cv. BLH2017</strain>
        <tissue evidence="13">Root</tissue>
    </source>
</reference>
<dbReference type="FunCoup" id="A0A200R816">
    <property type="interactions" value="142"/>
</dbReference>
<dbReference type="InterPro" id="IPR005811">
    <property type="entry name" value="SUCC_ACL_C"/>
</dbReference>
<evidence type="ECO:0000256" key="4">
    <source>
        <dbReference type="ARBA" id="ARBA00022598"/>
    </source>
</evidence>
<evidence type="ECO:0000256" key="7">
    <source>
        <dbReference type="ARBA" id="ARBA00061754"/>
    </source>
</evidence>
<feature type="binding site" evidence="8">
    <location>
        <position position="204"/>
    </location>
    <ligand>
        <name>substrate</name>
        <note>ligand shared with subunit beta</note>
    </ligand>
</feature>
<dbReference type="CDD" id="cd06257">
    <property type="entry name" value="DnaJ"/>
    <property type="match status" value="1"/>
</dbReference>
<dbReference type="InterPro" id="IPR036291">
    <property type="entry name" value="NAD(P)-bd_dom_sf"/>
</dbReference>
<dbReference type="InterPro" id="IPR036869">
    <property type="entry name" value="J_dom_sf"/>
</dbReference>
<evidence type="ECO:0000256" key="9">
    <source>
        <dbReference type="RuleBase" id="RU000677"/>
    </source>
</evidence>
<evidence type="ECO:0000259" key="12">
    <source>
        <dbReference type="PROSITE" id="PS50076"/>
    </source>
</evidence>
<feature type="compositionally biased region" description="Polar residues" evidence="10">
    <location>
        <begin position="650"/>
        <end position="661"/>
    </location>
</feature>
<evidence type="ECO:0000256" key="1">
    <source>
        <dbReference type="ARBA" id="ARBA00005064"/>
    </source>
</evidence>
<keyword evidence="11" id="KW-0472">Membrane</keyword>
<dbReference type="Gene3D" id="1.10.287.110">
    <property type="entry name" value="DnaJ domain"/>
    <property type="match status" value="1"/>
</dbReference>
<dbReference type="InterPro" id="IPR005810">
    <property type="entry name" value="CoA_lig_alpha"/>
</dbReference>
<feature type="active site" description="Tele-phosphohistidine intermediate" evidence="8">
    <location>
        <position position="293"/>
    </location>
</feature>
<evidence type="ECO:0000256" key="2">
    <source>
        <dbReference type="ARBA" id="ARBA00011412"/>
    </source>
</evidence>
<dbReference type="GO" id="GO:0000166">
    <property type="term" value="F:nucleotide binding"/>
    <property type="evidence" value="ECO:0007669"/>
    <property type="project" value="UniProtKB-KW"/>
</dbReference>
<evidence type="ECO:0000313" key="14">
    <source>
        <dbReference type="Proteomes" id="UP000195402"/>
    </source>
</evidence>
<evidence type="ECO:0000313" key="13">
    <source>
        <dbReference type="EMBL" id="OVA18836.1"/>
    </source>
</evidence>
<evidence type="ECO:0000256" key="10">
    <source>
        <dbReference type="SAM" id="MobiDB-lite"/>
    </source>
</evidence>
<accession>A0A200R816</accession>
<dbReference type="PROSITE" id="PS50076">
    <property type="entry name" value="DNAJ_2"/>
    <property type="match status" value="1"/>
</dbReference>
<feature type="compositionally biased region" description="Low complexity" evidence="10">
    <location>
        <begin position="678"/>
        <end position="691"/>
    </location>
</feature>
<evidence type="ECO:0000256" key="11">
    <source>
        <dbReference type="SAM" id="Phobius"/>
    </source>
</evidence>
<dbReference type="GO" id="GO:0004776">
    <property type="term" value="F:succinate-CoA ligase (GDP-forming) activity"/>
    <property type="evidence" value="ECO:0007669"/>
    <property type="project" value="TreeGrafter"/>
</dbReference>
<dbReference type="PROSITE" id="PS01216">
    <property type="entry name" value="SUCCINYL_COA_LIG_1"/>
    <property type="match status" value="1"/>
</dbReference>
<feature type="region of interest" description="Disordered" evidence="10">
    <location>
        <begin position="628"/>
        <end position="715"/>
    </location>
</feature>
<feature type="region of interest" description="Disordered" evidence="10">
    <location>
        <begin position="1"/>
        <end position="46"/>
    </location>
</feature>
<evidence type="ECO:0000256" key="3">
    <source>
        <dbReference type="ARBA" id="ARBA00022532"/>
    </source>
</evidence>
<dbReference type="Pfam" id="PF00226">
    <property type="entry name" value="DnaJ"/>
    <property type="match status" value="1"/>
</dbReference>
<evidence type="ECO:0000256" key="8">
    <source>
        <dbReference type="HAMAP-Rule" id="MF_03222"/>
    </source>
</evidence>
<dbReference type="PANTHER" id="PTHR11117">
    <property type="entry name" value="SUCCINYL-COA LIGASE SUBUNIT ALPHA"/>
    <property type="match status" value="1"/>
</dbReference>
<dbReference type="Pfam" id="PF02629">
    <property type="entry name" value="CoA_binding"/>
    <property type="match status" value="1"/>
</dbReference>
<evidence type="ECO:0000256" key="5">
    <source>
        <dbReference type="ARBA" id="ARBA00022741"/>
    </source>
</evidence>
<dbReference type="STRING" id="56857.A0A200R816"/>
<dbReference type="InterPro" id="IPR001623">
    <property type="entry name" value="DnaJ_domain"/>
</dbReference>
<dbReference type="Gene3D" id="3.40.50.261">
    <property type="entry name" value="Succinyl-CoA synthetase domains"/>
    <property type="match status" value="1"/>
</dbReference>
<organism evidence="13 14">
    <name type="scientific">Macleaya cordata</name>
    <name type="common">Five-seeded plume-poppy</name>
    <name type="synonym">Bocconia cordata</name>
    <dbReference type="NCBI Taxonomy" id="56857"/>
    <lineage>
        <taxon>Eukaryota</taxon>
        <taxon>Viridiplantae</taxon>
        <taxon>Streptophyta</taxon>
        <taxon>Embryophyta</taxon>
        <taxon>Tracheophyta</taxon>
        <taxon>Spermatophyta</taxon>
        <taxon>Magnoliopsida</taxon>
        <taxon>Ranunculales</taxon>
        <taxon>Papaveraceae</taxon>
        <taxon>Papaveroideae</taxon>
        <taxon>Macleaya</taxon>
    </lineage>
</organism>
<dbReference type="GO" id="GO:0004775">
    <property type="term" value="F:succinate-CoA ligase (ADP-forming) activity"/>
    <property type="evidence" value="ECO:0007669"/>
    <property type="project" value="UniProtKB-UniRule"/>
</dbReference>
<feature type="compositionally biased region" description="Basic and acidic residues" evidence="10">
    <location>
        <begin position="635"/>
        <end position="647"/>
    </location>
</feature>
<proteinExistence type="inferred from homology"/>
<dbReference type="OrthoDB" id="1664372at2759"/>
<keyword evidence="11" id="KW-1133">Transmembrane helix</keyword>
<dbReference type="HAMAP" id="MF_01988">
    <property type="entry name" value="Succ_CoA_alpha"/>
    <property type="match status" value="1"/>
</dbReference>
<dbReference type="GO" id="GO:0005739">
    <property type="term" value="C:mitochondrion"/>
    <property type="evidence" value="ECO:0007669"/>
    <property type="project" value="UniProtKB-SubCell"/>
</dbReference>
<dbReference type="SUPFAM" id="SSF46565">
    <property type="entry name" value="Chaperone J-domain"/>
    <property type="match status" value="1"/>
</dbReference>
<dbReference type="Gene3D" id="3.40.50.720">
    <property type="entry name" value="NAD(P)-binding Rossmann-like Domain"/>
    <property type="match status" value="1"/>
</dbReference>
<dbReference type="SUPFAM" id="SSF54862">
    <property type="entry name" value="4Fe-4S ferredoxins"/>
    <property type="match status" value="1"/>
</dbReference>
<dbReference type="GO" id="GO:0009361">
    <property type="term" value="C:succinate-CoA ligase complex (ADP-forming)"/>
    <property type="evidence" value="ECO:0007669"/>
    <property type="project" value="TreeGrafter"/>
</dbReference>
<comment type="subunit">
    <text evidence="2">Heterooctamer of 4 alpha and 4 beta chains.</text>
</comment>
<sequence>MSRQATKLLGSLASKLNPSKSISSPSLSSASSSQSRHFGTAPPPPAVFVDKNTRVICQGITGKNGTFHTEQAIEYGTKMVGGVTPKKGGTEHLGLPVFNSVAEAKAETKANASVIYVPPPFAAAAIMEAMEAELDLVVCITEGIPQHDMVKVKAALNRQSKTRLIGPNCPGIIKPGECKIGIMPGYIHKPGRVGIVSRSGTLTYEAVFQTTAVGLGQSTCVGIGGDPFNGTNFVDCLKKFIADPQTEGIVLIGEIGGTAEEDAAALIKESGTEKPIVAFIAGLTAPPGRRMGHAGAIVSGGKGTAQDKIKTLREAGVTVVESPAKIGVAMLESFKQRGLKCLVQEASSSVTLPLHHHQQPYSDDLHIQINFDLYDLLGVDSSSDPSQIKLAYRSLQKRCHPDIAGPAGHDMAIILNDAYSILSDPNSRSAYDKEHAKVAEFKGYTGKPIYSTWFGSESEDRAVFVDEVKCVGCLKCALFAEKTFAIESVYGRARVVAQWADPEHKIQDAIQSCPVDCISVIERSDLAALEFLMSKQPRETVRMSTGNSVGARVSNIFVDIKKFQNRFDEVKHKASDQDSKESDLQREARMSAMQAIRSISNWLYWQSPKTQTTTPGLRRNLTLIAGRSTQPNTNKLRDAAAARRKASDNVCPTQGIPSNNTKIHDDYWTPLTLTLPANSSSNTPSESESSSVTTDDQSNKAIDEPDHNVVIKRDRGRPNPIRLAFPMGTATVAAVIIRLRAGETDGSGVGGGGLNEHVAGSIILDIVNSSWLQVILAGLTWYLIGMAMVELVDVLKGKKGSN</sequence>
<dbReference type="Proteomes" id="UP000195402">
    <property type="component" value="Unassembled WGS sequence"/>
</dbReference>
<dbReference type="PANTHER" id="PTHR11117:SF2">
    <property type="entry name" value="SUCCINATE--COA LIGASE [ADP_GDP-FORMING] SUBUNIT ALPHA, MITOCHONDRIAL"/>
    <property type="match status" value="1"/>
</dbReference>
<gene>
    <name evidence="13" type="ORF">BVC80_1057g10</name>
</gene>
<dbReference type="InterPro" id="IPR033847">
    <property type="entry name" value="Citrt_syn/SCS-alpha_CS"/>
</dbReference>
<keyword evidence="4 8" id="KW-0436">Ligase</keyword>
<feature type="transmembrane region" description="Helical" evidence="11">
    <location>
        <begin position="771"/>
        <end position="792"/>
    </location>
</feature>
<evidence type="ECO:0000256" key="6">
    <source>
        <dbReference type="ARBA" id="ARBA00050456"/>
    </source>
</evidence>
<dbReference type="NCBIfam" id="NF004230">
    <property type="entry name" value="PRK05678.1"/>
    <property type="match status" value="1"/>
</dbReference>
<comment type="caution">
    <text evidence="13">The sequence shown here is derived from an EMBL/GenBank/DDBJ whole genome shotgun (WGS) entry which is preliminary data.</text>
</comment>
<comment type="subcellular location">
    <subcellularLocation>
        <location evidence="8">Mitochondrion</location>
    </subcellularLocation>
</comment>
<dbReference type="SUPFAM" id="SSF51735">
    <property type="entry name" value="NAD(P)-binding Rossmann-fold domains"/>
    <property type="match status" value="1"/>
</dbReference>
<dbReference type="PRINTS" id="PR01798">
    <property type="entry name" value="SCOASYNTHASE"/>
</dbReference>
<feature type="compositionally biased region" description="Low complexity" evidence="10">
    <location>
        <begin position="13"/>
        <end position="35"/>
    </location>
</feature>
<dbReference type="Gene3D" id="3.30.70.20">
    <property type="match status" value="1"/>
</dbReference>
<dbReference type="SMART" id="SM00271">
    <property type="entry name" value="DnaJ"/>
    <property type="match status" value="1"/>
</dbReference>
<name>A0A200R816_MACCD</name>
<dbReference type="InterPro" id="IPR016102">
    <property type="entry name" value="Succinyl-CoA_synth-like"/>
</dbReference>
<comment type="subunit">
    <text evidence="7">Heterodimer of an alpha and a beta subunit. Different beta subunits determine nucleotide specificity. Together with the ATP-specific beta subunit SUCLA2, forms an ADP-forming succinyl-CoA synthetase (A-SCS). Together with the GTP-specific beta subunit SUCLG2 forms a GDP-forming succinyl-CoA synthetase (G-SCS).</text>
</comment>
<dbReference type="NCBIfam" id="TIGR01019">
    <property type="entry name" value="sucCoAalpha"/>
    <property type="match status" value="1"/>
</dbReference>
<comment type="pathway">
    <text evidence="1 8">Carbohydrate metabolism; tricarboxylic acid cycle; succinate from succinyl-CoA (ligase route): step 1/1.</text>
</comment>
<feature type="binding site" evidence="8">
    <location>
        <position position="87"/>
    </location>
    <ligand>
        <name>CoA</name>
        <dbReference type="ChEBI" id="CHEBI:57287"/>
    </ligand>
</feature>
<dbReference type="FunFam" id="3.40.50.261:FF:000005">
    <property type="entry name" value="Succinate--CoA ligase [ADP-forming] subunit alpha, mitochondrial"/>
    <property type="match status" value="1"/>
</dbReference>
<dbReference type="EC" id="6.2.1.5" evidence="8"/>
<comment type="function">
    <text evidence="8">Succinyl-CoA synthetase functions in the citric acid cycle (TCA), coupling the hydrolysis of succinyl-CoA to the synthesis of ATP and thus represents the only step of substrate-level phosphorylation in the TCA. The alpha subunit of the enzyme binds the substrates coenzyme A and phosphate, while succinate binding and nucleotide specificity is provided by the beta subunit.</text>
</comment>
<dbReference type="Pfam" id="PF00549">
    <property type="entry name" value="Ligase_CoA"/>
    <property type="match status" value="1"/>
</dbReference>
<comment type="similarity">
    <text evidence="8 9">Belongs to the succinate/malate CoA ligase alpha subunit family.</text>
</comment>
<dbReference type="PROSITE" id="PS00399">
    <property type="entry name" value="SUCCINYL_COA_LIG_2"/>
    <property type="match status" value="1"/>
</dbReference>
<keyword evidence="8" id="KW-0496">Mitochondrion</keyword>
<dbReference type="FunFam" id="3.40.50.720:FF:000002">
    <property type="entry name" value="Succinate--CoA ligase [ADP-forming] subunit alpha"/>
    <property type="match status" value="1"/>
</dbReference>
<dbReference type="EMBL" id="MVGT01000394">
    <property type="protein sequence ID" value="OVA18836.1"/>
    <property type="molecule type" value="Genomic_DNA"/>
</dbReference>
<dbReference type="Pfam" id="PF13370">
    <property type="entry name" value="Fer4_13"/>
    <property type="match status" value="1"/>
</dbReference>
<dbReference type="SMART" id="SM00881">
    <property type="entry name" value="CoA_binding"/>
    <property type="match status" value="1"/>
</dbReference>
<dbReference type="SUPFAM" id="SSF52210">
    <property type="entry name" value="Succinyl-CoA synthetase domains"/>
    <property type="match status" value="1"/>
</dbReference>
<feature type="domain" description="J" evidence="12">
    <location>
        <begin position="372"/>
        <end position="435"/>
    </location>
</feature>
<keyword evidence="11" id="KW-0812">Transmembrane</keyword>
<comment type="catalytic activity">
    <reaction evidence="6 8">
        <text>succinate + ATP + CoA = succinyl-CoA + ADP + phosphate</text>
        <dbReference type="Rhea" id="RHEA:17661"/>
        <dbReference type="ChEBI" id="CHEBI:30031"/>
        <dbReference type="ChEBI" id="CHEBI:30616"/>
        <dbReference type="ChEBI" id="CHEBI:43474"/>
        <dbReference type="ChEBI" id="CHEBI:57287"/>
        <dbReference type="ChEBI" id="CHEBI:57292"/>
        <dbReference type="ChEBI" id="CHEBI:456216"/>
        <dbReference type="EC" id="6.2.1.5"/>
    </reaction>
</comment>
<dbReference type="GO" id="GO:0006099">
    <property type="term" value="P:tricarboxylic acid cycle"/>
    <property type="evidence" value="ECO:0007669"/>
    <property type="project" value="UniProtKB-UniRule"/>
</dbReference>
<feature type="binding site" evidence="8">
    <location>
        <begin position="140"/>
        <end position="142"/>
    </location>
    <ligand>
        <name>CoA</name>
        <dbReference type="ChEBI" id="CHEBI:57287"/>
    </ligand>
</feature>
<keyword evidence="5 8" id="KW-0547">Nucleotide-binding</keyword>
<dbReference type="UniPathway" id="UPA00223">
    <property type="reaction ID" value="UER00999"/>
</dbReference>
<protein>
    <recommendedName>
        <fullName evidence="8">Succinate--CoA ligase [ADP-forming] subunit alpha, mitochondrial</fullName>
        <ecNumber evidence="8">6.2.1.5</ecNumber>
    </recommendedName>
    <alternativeName>
        <fullName evidence="8">Succinyl-CoA synthetase subunit alpha</fullName>
        <shortName evidence="8">SCS-alpha</shortName>
    </alternativeName>
</protein>
<dbReference type="InParanoid" id="A0A200R816"/>
<dbReference type="InterPro" id="IPR003781">
    <property type="entry name" value="CoA-bd"/>
</dbReference>
<dbReference type="AlphaFoldDB" id="A0A200R816"/>